<dbReference type="InterPro" id="IPR025334">
    <property type="entry name" value="DUF4240"/>
</dbReference>
<sequence>MNEDRFWQMIDAAWKSSPENAAFQRALEDAIGDETKRDAFVERYFDDDDLGMIADESTFLAALTKELEGLSKEDLIAFDRILERKLYDIDREEIQAVTDGSDDGFLYCRGFIVACGKRYYDAVNLAPENGLCDFECEEMTYISFQAFEERFEDEFPDSDISRESCSNKAAWPSLDN</sequence>
<name>A0ABX1VCI9_9PLAN</name>
<dbReference type="Pfam" id="PF14024">
    <property type="entry name" value="DUF4240"/>
    <property type="match status" value="1"/>
</dbReference>
<evidence type="ECO:0000259" key="2">
    <source>
        <dbReference type="Pfam" id="PF14024"/>
    </source>
</evidence>
<evidence type="ECO:0000313" key="3">
    <source>
        <dbReference type="EMBL" id="NNJ24766.1"/>
    </source>
</evidence>
<accession>A0ABX1VCI9</accession>
<protein>
    <recommendedName>
        <fullName evidence="2">DUF4240 domain-containing protein</fullName>
    </recommendedName>
</protein>
<organism evidence="3 4">
    <name type="scientific">Alienimonas chondri</name>
    <dbReference type="NCBI Taxonomy" id="2681879"/>
    <lineage>
        <taxon>Bacteria</taxon>
        <taxon>Pseudomonadati</taxon>
        <taxon>Planctomycetota</taxon>
        <taxon>Planctomycetia</taxon>
        <taxon>Planctomycetales</taxon>
        <taxon>Planctomycetaceae</taxon>
        <taxon>Alienimonas</taxon>
    </lineage>
</organism>
<keyword evidence="4" id="KW-1185">Reference proteome</keyword>
<evidence type="ECO:0000313" key="4">
    <source>
        <dbReference type="Proteomes" id="UP000609651"/>
    </source>
</evidence>
<dbReference type="RefSeq" id="WP_171184063.1">
    <property type="nucleotide sequence ID" value="NZ_WTPX01000016.1"/>
</dbReference>
<evidence type="ECO:0000256" key="1">
    <source>
        <dbReference type="SAM" id="MobiDB-lite"/>
    </source>
</evidence>
<gene>
    <name evidence="3" type="ORF">LzC2_08260</name>
</gene>
<feature type="region of interest" description="Disordered" evidence="1">
    <location>
        <begin position="157"/>
        <end position="176"/>
    </location>
</feature>
<dbReference type="EMBL" id="WTPX01000016">
    <property type="protein sequence ID" value="NNJ24766.1"/>
    <property type="molecule type" value="Genomic_DNA"/>
</dbReference>
<feature type="domain" description="DUF4240" evidence="2">
    <location>
        <begin position="54"/>
        <end position="148"/>
    </location>
</feature>
<proteinExistence type="predicted"/>
<reference evidence="3 4" key="1">
    <citation type="journal article" date="2020" name="Syst. Appl. Microbiol.">
        <title>Alienimonas chondri sp. nov., a novel planctomycete isolated from the biofilm of the red alga Chondrus crispus.</title>
        <authorList>
            <person name="Vitorino I."/>
            <person name="Albuquerque L."/>
            <person name="Wiegand S."/>
            <person name="Kallscheuer N."/>
            <person name="da Costa M.S."/>
            <person name="Lobo-da-Cunha A."/>
            <person name="Jogler C."/>
            <person name="Lage O.M."/>
        </authorList>
    </citation>
    <scope>NUCLEOTIDE SEQUENCE [LARGE SCALE GENOMIC DNA]</scope>
    <source>
        <strain evidence="3 4">LzC2</strain>
    </source>
</reference>
<dbReference type="Proteomes" id="UP000609651">
    <property type="component" value="Unassembled WGS sequence"/>
</dbReference>
<comment type="caution">
    <text evidence="3">The sequence shown here is derived from an EMBL/GenBank/DDBJ whole genome shotgun (WGS) entry which is preliminary data.</text>
</comment>